<comment type="caution">
    <text evidence="2">The sequence shown here is derived from an EMBL/GenBank/DDBJ whole genome shotgun (WGS) entry which is preliminary data.</text>
</comment>
<dbReference type="Proteomes" id="UP001165283">
    <property type="component" value="Unassembled WGS sequence"/>
</dbReference>
<evidence type="ECO:0000313" key="3">
    <source>
        <dbReference type="Proteomes" id="UP001165283"/>
    </source>
</evidence>
<reference evidence="2" key="1">
    <citation type="submission" date="2021-04" db="EMBL/GenBank/DDBJ databases">
        <title>Pseudonocardia sp. nov., isolated from sandy soil of mangrove forest.</title>
        <authorList>
            <person name="Zan Z."/>
            <person name="Huang R."/>
            <person name="Liu W."/>
        </authorList>
    </citation>
    <scope>NUCLEOTIDE SEQUENCE</scope>
    <source>
        <strain evidence="2">S2-4</strain>
    </source>
</reference>
<keyword evidence="3" id="KW-1185">Reference proteome</keyword>
<proteinExistence type="predicted"/>
<keyword evidence="1" id="KW-1133">Transmembrane helix</keyword>
<name>A0ABT1AAW9_9PSEU</name>
<keyword evidence="1" id="KW-0812">Transmembrane</keyword>
<dbReference type="RefSeq" id="WP_252445471.1">
    <property type="nucleotide sequence ID" value="NZ_JAGSOV010000078.1"/>
</dbReference>
<dbReference type="EMBL" id="JAGSOV010000078">
    <property type="protein sequence ID" value="MCO1660148.1"/>
    <property type="molecule type" value="Genomic_DNA"/>
</dbReference>
<organism evidence="2 3">
    <name type="scientific">Pseudonocardia humida</name>
    <dbReference type="NCBI Taxonomy" id="2800819"/>
    <lineage>
        <taxon>Bacteria</taxon>
        <taxon>Bacillati</taxon>
        <taxon>Actinomycetota</taxon>
        <taxon>Actinomycetes</taxon>
        <taxon>Pseudonocardiales</taxon>
        <taxon>Pseudonocardiaceae</taxon>
        <taxon>Pseudonocardia</taxon>
    </lineage>
</organism>
<sequence length="139" mass="14550">MDTLTRPVRARRPVVSLWLLRFALTAHLLAVLVQPVLAGLFLTGDVDAIALHGVIGSALVLVTLITTAVAVGYVLGGRGRLWILPALVALFLVEGVQIGAGYAHELTLHVPLGVALAVLAALLAVWAWTPSAARARGAR</sequence>
<gene>
    <name evidence="2" type="ORF">KDL28_34320</name>
</gene>
<evidence type="ECO:0000313" key="2">
    <source>
        <dbReference type="EMBL" id="MCO1660148.1"/>
    </source>
</evidence>
<evidence type="ECO:0000256" key="1">
    <source>
        <dbReference type="SAM" id="Phobius"/>
    </source>
</evidence>
<feature type="transmembrane region" description="Helical" evidence="1">
    <location>
        <begin position="82"/>
        <end position="102"/>
    </location>
</feature>
<protein>
    <recommendedName>
        <fullName evidence="4">Integral membrane protein</fullName>
    </recommendedName>
</protein>
<evidence type="ECO:0008006" key="4">
    <source>
        <dbReference type="Google" id="ProtNLM"/>
    </source>
</evidence>
<feature type="transmembrane region" description="Helical" evidence="1">
    <location>
        <begin position="48"/>
        <end position="75"/>
    </location>
</feature>
<keyword evidence="1" id="KW-0472">Membrane</keyword>
<feature type="transmembrane region" description="Helical" evidence="1">
    <location>
        <begin position="108"/>
        <end position="129"/>
    </location>
</feature>
<accession>A0ABT1AAW9</accession>